<name>A0A2B7YAT5_9EURO</name>
<evidence type="ECO:0000256" key="1">
    <source>
        <dbReference type="ARBA" id="ARBA00004141"/>
    </source>
</evidence>
<feature type="transmembrane region" description="Helical" evidence="6">
    <location>
        <begin position="100"/>
        <end position="122"/>
    </location>
</feature>
<dbReference type="Proteomes" id="UP000223968">
    <property type="component" value="Unassembled WGS sequence"/>
</dbReference>
<dbReference type="EMBL" id="PDNB01000005">
    <property type="protein sequence ID" value="PGH18300.1"/>
    <property type="molecule type" value="Genomic_DNA"/>
</dbReference>
<feature type="transmembrane region" description="Helical" evidence="6">
    <location>
        <begin position="457"/>
        <end position="478"/>
    </location>
</feature>
<organism evidence="8 9">
    <name type="scientific">Helicocarpus griseus UAMH5409</name>
    <dbReference type="NCBI Taxonomy" id="1447875"/>
    <lineage>
        <taxon>Eukaryota</taxon>
        <taxon>Fungi</taxon>
        <taxon>Dikarya</taxon>
        <taxon>Ascomycota</taxon>
        <taxon>Pezizomycotina</taxon>
        <taxon>Eurotiomycetes</taxon>
        <taxon>Eurotiomycetidae</taxon>
        <taxon>Onygenales</taxon>
        <taxon>Ajellomycetaceae</taxon>
        <taxon>Helicocarpus</taxon>
    </lineage>
</organism>
<comment type="subcellular location">
    <subcellularLocation>
        <location evidence="1">Membrane</location>
        <topology evidence="1">Multi-pass membrane protein</topology>
    </subcellularLocation>
</comment>
<feature type="transmembrane region" description="Helical" evidence="6">
    <location>
        <begin position="220"/>
        <end position="243"/>
    </location>
</feature>
<feature type="region of interest" description="Disordered" evidence="5">
    <location>
        <begin position="21"/>
        <end position="82"/>
    </location>
</feature>
<keyword evidence="9" id="KW-1185">Reference proteome</keyword>
<feature type="transmembrane region" description="Helical" evidence="6">
    <location>
        <begin position="194"/>
        <end position="214"/>
    </location>
</feature>
<accession>A0A2B7YAT5</accession>
<feature type="transmembrane region" description="Helical" evidence="6">
    <location>
        <begin position="414"/>
        <end position="436"/>
    </location>
</feature>
<dbReference type="InterPro" id="IPR011701">
    <property type="entry name" value="MFS"/>
</dbReference>
<feature type="transmembrane region" description="Helical" evidence="6">
    <location>
        <begin position="378"/>
        <end position="402"/>
    </location>
</feature>
<evidence type="ECO:0000313" key="9">
    <source>
        <dbReference type="Proteomes" id="UP000223968"/>
    </source>
</evidence>
<dbReference type="STRING" id="1447875.A0A2B7YAT5"/>
<comment type="caution">
    <text evidence="8">The sequence shown here is derived from an EMBL/GenBank/DDBJ whole genome shotgun (WGS) entry which is preliminary data.</text>
</comment>
<feature type="compositionally biased region" description="Low complexity" evidence="5">
    <location>
        <begin position="21"/>
        <end position="33"/>
    </location>
</feature>
<evidence type="ECO:0000256" key="2">
    <source>
        <dbReference type="ARBA" id="ARBA00022692"/>
    </source>
</evidence>
<keyword evidence="2 6" id="KW-0812">Transmembrane</keyword>
<feature type="transmembrane region" description="Helical" evidence="6">
    <location>
        <begin position="289"/>
        <end position="311"/>
    </location>
</feature>
<feature type="domain" description="Major facilitator superfamily (MFS) profile" evidence="7">
    <location>
        <begin position="102"/>
        <end position="575"/>
    </location>
</feature>
<dbReference type="PANTHER" id="PTHR23507">
    <property type="entry name" value="ZGC:174356"/>
    <property type="match status" value="1"/>
</dbReference>
<proteinExistence type="predicted"/>
<dbReference type="GO" id="GO:0022857">
    <property type="term" value="F:transmembrane transporter activity"/>
    <property type="evidence" value="ECO:0007669"/>
    <property type="project" value="InterPro"/>
</dbReference>
<dbReference type="PANTHER" id="PTHR23507:SF40">
    <property type="entry name" value="TETRACYCLINE-EFFLUX TRANSPORTER"/>
    <property type="match status" value="1"/>
</dbReference>
<dbReference type="Pfam" id="PF07690">
    <property type="entry name" value="MFS_1"/>
    <property type="match status" value="1"/>
</dbReference>
<protein>
    <recommendedName>
        <fullName evidence="7">Major facilitator superfamily (MFS) profile domain-containing protein</fullName>
    </recommendedName>
</protein>
<keyword evidence="4 6" id="KW-0472">Membrane</keyword>
<reference evidence="8 9" key="1">
    <citation type="submission" date="2017-10" db="EMBL/GenBank/DDBJ databases">
        <title>Comparative genomics in systemic dimorphic fungi from Ajellomycetaceae.</title>
        <authorList>
            <person name="Munoz J.F."/>
            <person name="Mcewen J.G."/>
            <person name="Clay O.K."/>
            <person name="Cuomo C.A."/>
        </authorList>
    </citation>
    <scope>NUCLEOTIDE SEQUENCE [LARGE SCALE GENOMIC DNA]</scope>
    <source>
        <strain evidence="8 9">UAMH5409</strain>
    </source>
</reference>
<feature type="transmembrane region" description="Helical" evidence="6">
    <location>
        <begin position="484"/>
        <end position="506"/>
    </location>
</feature>
<evidence type="ECO:0000256" key="6">
    <source>
        <dbReference type="SAM" id="Phobius"/>
    </source>
</evidence>
<dbReference type="AlphaFoldDB" id="A0A2B7YAT5"/>
<dbReference type="Gene3D" id="1.20.1250.20">
    <property type="entry name" value="MFS general substrate transporter like domains"/>
    <property type="match status" value="1"/>
</dbReference>
<feature type="transmembrane region" description="Helical" evidence="6">
    <location>
        <begin position="518"/>
        <end position="541"/>
    </location>
</feature>
<dbReference type="SUPFAM" id="SSF103473">
    <property type="entry name" value="MFS general substrate transporter"/>
    <property type="match status" value="1"/>
</dbReference>
<evidence type="ECO:0000259" key="7">
    <source>
        <dbReference type="PROSITE" id="PS50850"/>
    </source>
</evidence>
<feature type="transmembrane region" description="Helical" evidence="6">
    <location>
        <begin position="547"/>
        <end position="566"/>
    </location>
</feature>
<evidence type="ECO:0000256" key="4">
    <source>
        <dbReference type="ARBA" id="ARBA00023136"/>
    </source>
</evidence>
<evidence type="ECO:0000256" key="3">
    <source>
        <dbReference type="ARBA" id="ARBA00022989"/>
    </source>
</evidence>
<dbReference type="InterPro" id="IPR020846">
    <property type="entry name" value="MFS_dom"/>
</dbReference>
<evidence type="ECO:0000313" key="8">
    <source>
        <dbReference type="EMBL" id="PGH18300.1"/>
    </source>
</evidence>
<keyword evidence="3 6" id="KW-1133">Transmembrane helix</keyword>
<dbReference type="PROSITE" id="PS50850">
    <property type="entry name" value="MFS"/>
    <property type="match status" value="1"/>
</dbReference>
<gene>
    <name evidence="8" type="ORF">AJ79_00639</name>
</gene>
<dbReference type="OrthoDB" id="3026777at2759"/>
<feature type="transmembrane region" description="Helical" evidence="6">
    <location>
        <begin position="263"/>
        <end position="283"/>
    </location>
</feature>
<dbReference type="InterPro" id="IPR036259">
    <property type="entry name" value="MFS_trans_sf"/>
</dbReference>
<dbReference type="GO" id="GO:0016020">
    <property type="term" value="C:membrane"/>
    <property type="evidence" value="ECO:0007669"/>
    <property type="project" value="UniProtKB-SubCell"/>
</dbReference>
<evidence type="ECO:0000256" key="5">
    <source>
        <dbReference type="SAM" id="MobiDB-lite"/>
    </source>
</evidence>
<sequence>MEAETALAAEGEEHLRWVASAANSAQASRQPSRSRSKTRDEGPPTTETTGLLDDSDDRTLLGDSGGWEEDEEGNLHAPWKDNEGKPWWKKPSVYWVLPPLLPFTIAFGGVVVPQINLILTLICREYLTERAMEDPTFTYLPVVFGDSNPQCRLPEIQARVSRFQLQLNLIAGTLAAIASPRLGVLTDGFGRNRIIALSTFGTFLGQLVMVMVAAQNGEVSVNWILLAAVFDGMFGSVTTAVALTQSYAADCVPPHSRNVAFGYFHGILFSGIALGPLVAGYLIKWTGNILIVFYSVLACLLFFMLFMLLAVPESVSKARQKHNRETRGIGLFTLHKPSSWSLADLNPLNLVKPLSILFPRTTKSTNTRSSLRALRTNLIVLASIDAAIFGVGMGTMSIIVIYSEYMFGWGNFESSIFVSIASSVRVVVLLVILPTITRFVRGPQRHRRQINTGSDMLDIVLIRVSALFDLLGYLGYCVVRRGELLVLSGAIAAIGAMASPTLTSSLTKHIPANRTGQLLGAIGLLHALARVVAPTVFNLIYSSTVGSVPQAVFMCLSGTIFVALLASFSIRPHVYMDDEYDAHGDSPERAGGDI</sequence>